<evidence type="ECO:0000256" key="3">
    <source>
        <dbReference type="ARBA" id="ARBA00022723"/>
    </source>
</evidence>
<dbReference type="Gene3D" id="3.20.20.140">
    <property type="entry name" value="Metal-dependent hydrolases"/>
    <property type="match status" value="1"/>
</dbReference>
<reference evidence="10" key="1">
    <citation type="journal article" date="2020" name="Stud. Mycol.">
        <title>101 Dothideomycetes genomes: a test case for predicting lifestyles and emergence of pathogens.</title>
        <authorList>
            <person name="Haridas S."/>
            <person name="Albert R."/>
            <person name="Binder M."/>
            <person name="Bloem J."/>
            <person name="Labutti K."/>
            <person name="Salamov A."/>
            <person name="Andreopoulos B."/>
            <person name="Baker S."/>
            <person name="Barry K."/>
            <person name="Bills G."/>
            <person name="Bluhm B."/>
            <person name="Cannon C."/>
            <person name="Castanera R."/>
            <person name="Culley D."/>
            <person name="Daum C."/>
            <person name="Ezra D."/>
            <person name="Gonzalez J."/>
            <person name="Henrissat B."/>
            <person name="Kuo A."/>
            <person name="Liang C."/>
            <person name="Lipzen A."/>
            <person name="Lutzoni F."/>
            <person name="Magnuson J."/>
            <person name="Mondo S."/>
            <person name="Nolan M."/>
            <person name="Ohm R."/>
            <person name="Pangilinan J."/>
            <person name="Park H.-J."/>
            <person name="Ramirez L."/>
            <person name="Alfaro M."/>
            <person name="Sun H."/>
            <person name="Tritt A."/>
            <person name="Yoshinaga Y."/>
            <person name="Zwiers L.-H."/>
            <person name="Turgeon B."/>
            <person name="Goodwin S."/>
            <person name="Spatafora J."/>
            <person name="Crous P."/>
            <person name="Grigoriev I."/>
        </authorList>
    </citation>
    <scope>NUCLEOTIDE SEQUENCE</scope>
    <source>
        <strain evidence="10">Tuck. ex Michener</strain>
    </source>
</reference>
<dbReference type="EC" id="3.5.4.3" evidence="8"/>
<dbReference type="AlphaFoldDB" id="A0A6A6HEA1"/>
<evidence type="ECO:0000313" key="11">
    <source>
        <dbReference type="Proteomes" id="UP000800092"/>
    </source>
</evidence>
<gene>
    <name evidence="10" type="ORF">EV356DRAFT_443863</name>
</gene>
<dbReference type="Pfam" id="PF01979">
    <property type="entry name" value="Amidohydro_1"/>
    <property type="match status" value="1"/>
</dbReference>
<dbReference type="NCBIfam" id="TIGR02967">
    <property type="entry name" value="guan_deamin"/>
    <property type="match status" value="1"/>
</dbReference>
<name>A0A6A6HEA1_VIRVR</name>
<dbReference type="GO" id="GO:0006147">
    <property type="term" value="P:guanine catabolic process"/>
    <property type="evidence" value="ECO:0007669"/>
    <property type="project" value="UniProtKB-UniRule"/>
</dbReference>
<evidence type="ECO:0000256" key="6">
    <source>
        <dbReference type="ARBA" id="ARBA00051148"/>
    </source>
</evidence>
<dbReference type="PANTHER" id="PTHR11271:SF6">
    <property type="entry name" value="GUANINE DEAMINASE"/>
    <property type="match status" value="1"/>
</dbReference>
<comment type="catalytic activity">
    <reaction evidence="6 8">
        <text>guanine + H2O + H(+) = xanthine + NH4(+)</text>
        <dbReference type="Rhea" id="RHEA:14665"/>
        <dbReference type="ChEBI" id="CHEBI:15377"/>
        <dbReference type="ChEBI" id="CHEBI:15378"/>
        <dbReference type="ChEBI" id="CHEBI:16235"/>
        <dbReference type="ChEBI" id="CHEBI:17712"/>
        <dbReference type="ChEBI" id="CHEBI:28938"/>
        <dbReference type="EC" id="3.5.4.3"/>
    </reaction>
</comment>
<keyword evidence="11" id="KW-1185">Reference proteome</keyword>
<dbReference type="EMBL" id="ML991787">
    <property type="protein sequence ID" value="KAF2236169.1"/>
    <property type="molecule type" value="Genomic_DNA"/>
</dbReference>
<dbReference type="PANTHER" id="PTHR11271">
    <property type="entry name" value="GUANINE DEAMINASE"/>
    <property type="match status" value="1"/>
</dbReference>
<evidence type="ECO:0000256" key="2">
    <source>
        <dbReference type="ARBA" id="ARBA00006745"/>
    </source>
</evidence>
<keyword evidence="5 8" id="KW-0862">Zinc</keyword>
<dbReference type="GO" id="GO:0008892">
    <property type="term" value="F:guanine deaminase activity"/>
    <property type="evidence" value="ECO:0007669"/>
    <property type="project" value="UniProtKB-UniRule"/>
</dbReference>
<proteinExistence type="inferred from homology"/>
<evidence type="ECO:0000259" key="9">
    <source>
        <dbReference type="Pfam" id="PF01979"/>
    </source>
</evidence>
<evidence type="ECO:0000256" key="8">
    <source>
        <dbReference type="RuleBase" id="RU366009"/>
    </source>
</evidence>
<dbReference type="SUPFAM" id="SSF51556">
    <property type="entry name" value="Metallo-dependent hydrolases"/>
    <property type="match status" value="1"/>
</dbReference>
<evidence type="ECO:0000256" key="7">
    <source>
        <dbReference type="ARBA" id="ARBA00056079"/>
    </source>
</evidence>
<organism evidence="10 11">
    <name type="scientific">Viridothelium virens</name>
    <name type="common">Speckled blister lichen</name>
    <name type="synonym">Trypethelium virens</name>
    <dbReference type="NCBI Taxonomy" id="1048519"/>
    <lineage>
        <taxon>Eukaryota</taxon>
        <taxon>Fungi</taxon>
        <taxon>Dikarya</taxon>
        <taxon>Ascomycota</taxon>
        <taxon>Pezizomycotina</taxon>
        <taxon>Dothideomycetes</taxon>
        <taxon>Dothideomycetes incertae sedis</taxon>
        <taxon>Trypetheliales</taxon>
        <taxon>Trypetheliaceae</taxon>
        <taxon>Viridothelium</taxon>
    </lineage>
</organism>
<evidence type="ECO:0000256" key="4">
    <source>
        <dbReference type="ARBA" id="ARBA00022801"/>
    </source>
</evidence>
<dbReference type="InterPro" id="IPR014311">
    <property type="entry name" value="Guanine_deaminase"/>
</dbReference>
<dbReference type="Proteomes" id="UP000800092">
    <property type="component" value="Unassembled WGS sequence"/>
</dbReference>
<evidence type="ECO:0000256" key="1">
    <source>
        <dbReference type="ARBA" id="ARBA00004984"/>
    </source>
</evidence>
<evidence type="ECO:0000256" key="5">
    <source>
        <dbReference type="ARBA" id="ARBA00022833"/>
    </source>
</evidence>
<dbReference type="UniPathway" id="UPA00603">
    <property type="reaction ID" value="UER00660"/>
</dbReference>
<comment type="pathway">
    <text evidence="1 8">Purine metabolism; guanine degradation; xanthine from guanine: step 1/1.</text>
</comment>
<sequence>MGSPRRVYVGAFAHCKSLEELDICDAGAIGVGESGRIEFIERDVDDISSVLEKQGWKGVKVVKIKDHGFFFPGFIDTHIHAPQYPNAGIFGKTTLIDWLDKYTFPMEASFSSLARARQVYNRIVNRTLSHGTTTAAYYATVHVPATNLLADICHAKHQRAFIGRVCMDTMSPPNYRDTSPEDAVAATRATIQHITSLDPSHSLLIPIITPRFAPSCTPACLSALGRLHKETNLPIQTHIAENHAELDLVRRTFPSHPSYTAVYDDHGLLGPRTVLAHAVHLSPAEVALIRARGAKVSHCPASNTALTSGAAKVRELLLEDITIGLGTDVSGGYSPSVLVAARHAVMVSRHVAMGSGEGEGDAAKLTEAEVLWLATRGGARALGLEERVGGFEVGMEWDAQMVVLGEGVGVDGEGGEAEGPVDVFGWESWEERIAKWLYNGDDRNTAAVWVKGELVHKTQAFSG</sequence>
<dbReference type="FunFam" id="3.20.20.140:FF:000022">
    <property type="entry name" value="Guanine deaminase"/>
    <property type="match status" value="1"/>
</dbReference>
<keyword evidence="3 8" id="KW-0479">Metal-binding</keyword>
<keyword evidence="4 8" id="KW-0378">Hydrolase</keyword>
<dbReference type="SUPFAM" id="SSF51338">
    <property type="entry name" value="Composite domain of metallo-dependent hydrolases"/>
    <property type="match status" value="1"/>
</dbReference>
<dbReference type="Gene3D" id="2.30.40.10">
    <property type="entry name" value="Urease, subunit C, domain 1"/>
    <property type="match status" value="1"/>
</dbReference>
<dbReference type="GO" id="GO:0008270">
    <property type="term" value="F:zinc ion binding"/>
    <property type="evidence" value="ECO:0007669"/>
    <property type="project" value="UniProtKB-UniRule"/>
</dbReference>
<comment type="cofactor">
    <cofactor evidence="8">
        <name>Zn(2+)</name>
        <dbReference type="ChEBI" id="CHEBI:29105"/>
    </cofactor>
    <text evidence="8">Binds 1 zinc ion per subunit.</text>
</comment>
<dbReference type="GO" id="GO:0005829">
    <property type="term" value="C:cytosol"/>
    <property type="evidence" value="ECO:0007669"/>
    <property type="project" value="TreeGrafter"/>
</dbReference>
<dbReference type="OrthoDB" id="194468at2759"/>
<comment type="function">
    <text evidence="7 8">Catalyzes the hydrolytic deamination of guanine, producing xanthine and ammonia.</text>
</comment>
<protein>
    <recommendedName>
        <fullName evidence="8">Guanine deaminase</fullName>
        <shortName evidence="8">Guanase</shortName>
        <ecNumber evidence="8">3.5.4.3</ecNumber>
    </recommendedName>
    <alternativeName>
        <fullName evidence="8">Guanine aminohydrolase</fullName>
    </alternativeName>
</protein>
<evidence type="ECO:0000313" key="10">
    <source>
        <dbReference type="EMBL" id="KAF2236169.1"/>
    </source>
</evidence>
<feature type="domain" description="Amidohydrolase-related" evidence="9">
    <location>
        <begin position="71"/>
        <end position="455"/>
    </location>
</feature>
<accession>A0A6A6HEA1</accession>
<dbReference type="InterPro" id="IPR006680">
    <property type="entry name" value="Amidohydro-rel"/>
</dbReference>
<comment type="similarity">
    <text evidence="2 8">Belongs to the metallo-dependent hydrolases superfamily. ATZ/TRZ family.</text>
</comment>
<dbReference type="InterPro" id="IPR011059">
    <property type="entry name" value="Metal-dep_hydrolase_composite"/>
</dbReference>
<dbReference type="InterPro" id="IPR051607">
    <property type="entry name" value="Metallo-dep_hydrolases"/>
</dbReference>
<dbReference type="InterPro" id="IPR032466">
    <property type="entry name" value="Metal_Hydrolase"/>
</dbReference>